<dbReference type="NCBIfam" id="NF004043">
    <property type="entry name" value="PRK05560.1"/>
    <property type="match status" value="1"/>
</dbReference>
<dbReference type="GO" id="GO:0005737">
    <property type="term" value="C:cytoplasm"/>
    <property type="evidence" value="ECO:0007669"/>
    <property type="project" value="TreeGrafter"/>
</dbReference>
<evidence type="ECO:0000256" key="7">
    <source>
        <dbReference type="ARBA" id="ARBA00023136"/>
    </source>
</evidence>
<reference evidence="12" key="1">
    <citation type="submission" date="2023-03" db="EMBL/GenBank/DDBJ databases">
        <title>Andean soil-derived lignocellulolytic bacterial consortium as a source of novel taxa and putative plastic-active enzymes.</title>
        <authorList>
            <person name="Diaz-Garcia L."/>
            <person name="Chuvochina M."/>
            <person name="Feuerriegel G."/>
            <person name="Bunk B."/>
            <person name="Sproer C."/>
            <person name="Streit W.R."/>
            <person name="Rodriguez L.M."/>
            <person name="Overmann J."/>
            <person name="Jimenez D.J."/>
        </authorList>
    </citation>
    <scope>NUCLEOTIDE SEQUENCE</scope>
    <source>
        <strain evidence="12">MAG 2441</strain>
    </source>
</reference>
<dbReference type="Gene3D" id="1.10.268.10">
    <property type="entry name" value="Topoisomerase, domain 3"/>
    <property type="match status" value="1"/>
</dbReference>
<dbReference type="Gene3D" id="2.120.10.90">
    <property type="entry name" value="DNA gyrase/topoisomerase IV, subunit A, C-terminal"/>
    <property type="match status" value="1"/>
</dbReference>
<keyword evidence="13" id="KW-1185">Reference proteome</keyword>
<dbReference type="EMBL" id="CP119317">
    <property type="protein sequence ID" value="WEK55766.1"/>
    <property type="molecule type" value="Genomic_DNA"/>
</dbReference>
<evidence type="ECO:0000313" key="13">
    <source>
        <dbReference type="Proteomes" id="UP001178662"/>
    </source>
</evidence>
<evidence type="ECO:0000256" key="8">
    <source>
        <dbReference type="ARBA" id="ARBA00023235"/>
    </source>
</evidence>
<dbReference type="GO" id="GO:0003677">
    <property type="term" value="F:DNA binding"/>
    <property type="evidence" value="ECO:0007669"/>
    <property type="project" value="UniProtKB-UniRule"/>
</dbReference>
<evidence type="ECO:0000259" key="11">
    <source>
        <dbReference type="PROSITE" id="PS52040"/>
    </source>
</evidence>
<evidence type="ECO:0000256" key="2">
    <source>
        <dbReference type="ARBA" id="ARBA00008263"/>
    </source>
</evidence>
<keyword evidence="5 9" id="KW-0799">Topoisomerase</keyword>
<evidence type="ECO:0000256" key="9">
    <source>
        <dbReference type="PROSITE-ProRule" id="PRU01384"/>
    </source>
</evidence>
<comment type="similarity">
    <text evidence="2">Belongs to the type II topoisomerase GyrA/ParC subunit family.</text>
</comment>
<dbReference type="GO" id="GO:0006265">
    <property type="term" value="P:DNA topological change"/>
    <property type="evidence" value="ECO:0007669"/>
    <property type="project" value="UniProtKB-UniRule"/>
</dbReference>
<sequence>MSLQEQFLSAVLEEVVGDRFGRYSKYIIQDRAIPDVRDGLKPVQRRILYAMYDSGNTPDKPYRKSAKTVGDVMGNYHPHGDSSIYEGMARMAQPWKMAHMLVDGHGNWGSMDDDPPAAMRYTEARLSAIAMELLRDIEKRTVLFKDNFDNSTKEPVVLPARYPNLLVNGVSGISSGFATEIPSHNLREVIDACIAIMTTPEITVNELMGIVKGPDFPTGGIIMGEDGIREAYETGKGKIYVRSKTSIEDLRGGKQQIVVTEIPYQIVKSKLVNVIDSLRMEKKIEGIAEVRDESGRNGMRIVIELKKEADAEGILAYLLKKTDLQTTYNFNMVAIVNKAPRQLGIKSMLEAYIAHQKEVVTNRTQYDLEKAEDRAHVVEGLVKALNILDRVIETIKASKNRQDAQNNLMEQYGFSERQADSILTLQLYRLTNLEITQLEKELAETLKKIAFLRSILESPRKLMNVIKDELTEIRDKYGIDRRSLIQGEVEELKVNLEVTVPAEEVIVTLSREGYVKRTSLLSFTRSGGDMSTAGVKDGDSIRYCLGLNTLDPILIFTQKGQYYLLPVHQIPEFKWKDTGTAIVNVLPLAKDDKIVGVVTVKPSELSAEAVSSEEQGPVLVFVTKRGQVKRTSLSEYATTRNMAIAACKVADGDEIIRVFRTDEAADILLITEQGMSIRFSESDASLQGRVAGGVRGIMLKETDSVVDAFTVSGDEGEILVLSDYGYAKRSLLLDYPIQGRGGKGIQTFEFKEGKRVRPNGTKLIAGFYVKDEASIIALMNSGTVSEFNSESAPIDDRRGIGKLMTAVERTDLLVDAYRTPLLSVNPNSSNPNTSN</sequence>
<feature type="coiled-coil region" evidence="10">
    <location>
        <begin position="428"/>
        <end position="455"/>
    </location>
</feature>
<accession>A0AA95EZL4</accession>
<dbReference type="SUPFAM" id="SSF56719">
    <property type="entry name" value="Type II DNA topoisomerase"/>
    <property type="match status" value="1"/>
</dbReference>
<dbReference type="FunFam" id="1.10.268.10:FF:000001">
    <property type="entry name" value="DNA gyrase subunit A"/>
    <property type="match status" value="1"/>
</dbReference>
<dbReference type="InterPro" id="IPR013760">
    <property type="entry name" value="Topo_IIA-like_dom_sf"/>
</dbReference>
<organism evidence="12 13">
    <name type="scientific">Candidatus Cohnella colombiensis</name>
    <dbReference type="NCBI Taxonomy" id="3121368"/>
    <lineage>
        <taxon>Bacteria</taxon>
        <taxon>Bacillati</taxon>
        <taxon>Bacillota</taxon>
        <taxon>Bacilli</taxon>
        <taxon>Bacillales</taxon>
        <taxon>Paenibacillaceae</taxon>
        <taxon>Cohnella</taxon>
    </lineage>
</organism>
<evidence type="ECO:0000256" key="3">
    <source>
        <dbReference type="ARBA" id="ARBA00012895"/>
    </source>
</evidence>
<dbReference type="FunFam" id="3.90.199.10:FF:000001">
    <property type="entry name" value="DNA gyrase subunit A"/>
    <property type="match status" value="1"/>
</dbReference>
<dbReference type="Pfam" id="PF00521">
    <property type="entry name" value="DNA_topoisoIV"/>
    <property type="match status" value="1"/>
</dbReference>
<dbReference type="GO" id="GO:0005524">
    <property type="term" value="F:ATP binding"/>
    <property type="evidence" value="ECO:0007669"/>
    <property type="project" value="InterPro"/>
</dbReference>
<evidence type="ECO:0000256" key="5">
    <source>
        <dbReference type="ARBA" id="ARBA00023029"/>
    </source>
</evidence>
<feature type="domain" description="Topo IIA-type catalytic" evidence="11">
    <location>
        <begin position="33"/>
        <end position="497"/>
    </location>
</feature>
<dbReference type="CDD" id="cd00187">
    <property type="entry name" value="TOP4c"/>
    <property type="match status" value="1"/>
</dbReference>
<evidence type="ECO:0000256" key="4">
    <source>
        <dbReference type="ARBA" id="ARBA00022475"/>
    </source>
</evidence>
<protein>
    <recommendedName>
        <fullName evidence="3">DNA topoisomerase (ATP-hydrolyzing)</fullName>
        <ecNumber evidence="3">5.6.2.2</ecNumber>
    </recommendedName>
</protein>
<dbReference type="Gene3D" id="3.30.1360.40">
    <property type="match status" value="1"/>
</dbReference>
<dbReference type="InterPro" id="IPR013758">
    <property type="entry name" value="Topo_IIA_A/C_ab"/>
</dbReference>
<dbReference type="Gene3D" id="3.90.199.10">
    <property type="entry name" value="Topoisomerase II, domain 5"/>
    <property type="match status" value="1"/>
</dbReference>
<dbReference type="PROSITE" id="PS52040">
    <property type="entry name" value="TOPO_IIA"/>
    <property type="match status" value="1"/>
</dbReference>
<comment type="catalytic activity">
    <reaction evidence="1 9">
        <text>ATP-dependent breakage, passage and rejoining of double-stranded DNA.</text>
        <dbReference type="EC" id="5.6.2.2"/>
    </reaction>
</comment>
<keyword evidence="6 9" id="KW-0238">DNA-binding</keyword>
<dbReference type="NCBIfam" id="TIGR01061">
    <property type="entry name" value="parC_Gpos"/>
    <property type="match status" value="1"/>
</dbReference>
<dbReference type="InterPro" id="IPR050220">
    <property type="entry name" value="Type_II_DNA_Topoisomerases"/>
</dbReference>
<dbReference type="GO" id="GO:0009330">
    <property type="term" value="C:DNA topoisomerase type II (double strand cut, ATP-hydrolyzing) complex"/>
    <property type="evidence" value="ECO:0007669"/>
    <property type="project" value="TreeGrafter"/>
</dbReference>
<evidence type="ECO:0000256" key="1">
    <source>
        <dbReference type="ARBA" id="ARBA00000185"/>
    </source>
</evidence>
<evidence type="ECO:0000256" key="6">
    <source>
        <dbReference type="ARBA" id="ARBA00023125"/>
    </source>
</evidence>
<dbReference type="PANTHER" id="PTHR43493">
    <property type="entry name" value="DNA GYRASE/TOPOISOMERASE SUBUNIT A"/>
    <property type="match status" value="1"/>
</dbReference>
<dbReference type="GO" id="GO:0005694">
    <property type="term" value="C:chromosome"/>
    <property type="evidence" value="ECO:0007669"/>
    <property type="project" value="InterPro"/>
</dbReference>
<name>A0AA95EZL4_9BACL</name>
<dbReference type="AlphaFoldDB" id="A0AA95EZL4"/>
<dbReference type="NCBIfam" id="NF004044">
    <property type="entry name" value="PRK05561.1"/>
    <property type="match status" value="1"/>
</dbReference>
<dbReference type="GO" id="GO:0034335">
    <property type="term" value="F:DNA negative supercoiling activity"/>
    <property type="evidence" value="ECO:0007669"/>
    <property type="project" value="UniProtKB-ARBA"/>
</dbReference>
<dbReference type="EC" id="5.6.2.2" evidence="3"/>
<dbReference type="InterPro" id="IPR006691">
    <property type="entry name" value="GyrA/parC_rep"/>
</dbReference>
<feature type="active site" description="O-(5'-phospho-DNA)-tyrosine intermediate" evidence="9">
    <location>
        <position position="121"/>
    </location>
</feature>
<dbReference type="SMART" id="SM00434">
    <property type="entry name" value="TOP4c"/>
    <property type="match status" value="1"/>
</dbReference>
<dbReference type="InterPro" id="IPR002205">
    <property type="entry name" value="Topo_IIA_dom_A"/>
</dbReference>
<dbReference type="InterPro" id="IPR035516">
    <property type="entry name" value="Gyrase/topoIV_suA_C"/>
</dbReference>
<keyword evidence="7" id="KW-0472">Membrane</keyword>
<keyword evidence="10" id="KW-0175">Coiled coil</keyword>
<keyword evidence="4" id="KW-1003">Cell membrane</keyword>
<dbReference type="SUPFAM" id="SSF101904">
    <property type="entry name" value="GyrA/ParC C-terminal domain-like"/>
    <property type="match status" value="1"/>
</dbReference>
<gene>
    <name evidence="12" type="primary">gyrA</name>
    <name evidence="12" type="ORF">P0Y55_06895</name>
</gene>
<evidence type="ECO:0000256" key="10">
    <source>
        <dbReference type="SAM" id="Coils"/>
    </source>
</evidence>
<dbReference type="InterPro" id="IPR013757">
    <property type="entry name" value="Topo_IIA_A_a_sf"/>
</dbReference>
<dbReference type="FunFam" id="3.30.1360.40:FF:000002">
    <property type="entry name" value="DNA gyrase subunit A"/>
    <property type="match status" value="1"/>
</dbReference>
<keyword evidence="8 9" id="KW-0413">Isomerase</keyword>
<evidence type="ECO:0000313" key="12">
    <source>
        <dbReference type="EMBL" id="WEK55766.1"/>
    </source>
</evidence>
<dbReference type="PANTHER" id="PTHR43493:SF9">
    <property type="entry name" value="DNA TOPOISOMERASE 4 SUBUNIT A"/>
    <property type="match status" value="1"/>
</dbReference>
<dbReference type="NCBIfam" id="TIGR01063">
    <property type="entry name" value="gyrA"/>
    <property type="match status" value="1"/>
</dbReference>
<dbReference type="Proteomes" id="UP001178662">
    <property type="component" value="Chromosome"/>
</dbReference>
<dbReference type="InterPro" id="IPR005741">
    <property type="entry name" value="TopoIV_A_Gpos"/>
</dbReference>
<dbReference type="Pfam" id="PF03989">
    <property type="entry name" value="DNA_gyraseA_C"/>
    <property type="match status" value="5"/>
</dbReference>
<proteinExistence type="inferred from homology"/>